<dbReference type="PANTHER" id="PTHR10073:SF12">
    <property type="entry name" value="DNA MISMATCH REPAIR PROTEIN MLH1"/>
    <property type="match status" value="1"/>
</dbReference>
<dbReference type="InterPro" id="IPR042120">
    <property type="entry name" value="MutL_C_dimsub"/>
</dbReference>
<evidence type="ECO:0000259" key="8">
    <source>
        <dbReference type="SMART" id="SM01340"/>
    </source>
</evidence>
<dbReference type="NCBIfam" id="TIGR00585">
    <property type="entry name" value="mutl"/>
    <property type="match status" value="1"/>
</dbReference>
<organism evidence="9">
    <name type="scientific">Candidatus Kentrum sp. TC</name>
    <dbReference type="NCBI Taxonomy" id="2126339"/>
    <lineage>
        <taxon>Bacteria</taxon>
        <taxon>Pseudomonadati</taxon>
        <taxon>Pseudomonadota</taxon>
        <taxon>Gammaproteobacteria</taxon>
        <taxon>Candidatus Kentrum</taxon>
    </lineage>
</organism>
<dbReference type="CDD" id="cd03482">
    <property type="entry name" value="MutL_Trans_MutL"/>
    <property type="match status" value="1"/>
</dbReference>
<dbReference type="Gene3D" id="3.30.230.10">
    <property type="match status" value="1"/>
</dbReference>
<dbReference type="Gene3D" id="3.30.1540.20">
    <property type="entry name" value="MutL, C-terminal domain, dimerisation subdomain"/>
    <property type="match status" value="1"/>
</dbReference>
<protein>
    <recommendedName>
        <fullName evidence="2 5">DNA mismatch repair protein MutL</fullName>
    </recommendedName>
</protein>
<dbReference type="InterPro" id="IPR002099">
    <property type="entry name" value="MutL/Mlh/PMS"/>
</dbReference>
<dbReference type="Gene3D" id="3.30.1370.100">
    <property type="entry name" value="MutL, C-terminal domain, regulatory subdomain"/>
    <property type="match status" value="1"/>
</dbReference>
<dbReference type="GO" id="GO:0032300">
    <property type="term" value="C:mismatch repair complex"/>
    <property type="evidence" value="ECO:0007669"/>
    <property type="project" value="InterPro"/>
</dbReference>
<comment type="similarity">
    <text evidence="1 5">Belongs to the DNA mismatch repair MutL/HexB family.</text>
</comment>
<dbReference type="NCBIfam" id="NF000949">
    <property type="entry name" value="PRK00095.1-2"/>
    <property type="match status" value="1"/>
</dbReference>
<dbReference type="SUPFAM" id="SSF55874">
    <property type="entry name" value="ATPase domain of HSP90 chaperone/DNA topoisomerase II/histidine kinase"/>
    <property type="match status" value="1"/>
</dbReference>
<dbReference type="InterPro" id="IPR013507">
    <property type="entry name" value="DNA_mismatch_S5_2-like"/>
</dbReference>
<name>A0A450YEZ4_9GAMM</name>
<reference evidence="9" key="1">
    <citation type="submission" date="2019-02" db="EMBL/GenBank/DDBJ databases">
        <authorList>
            <person name="Gruber-Vodicka R. H."/>
            <person name="Seah K. B. B."/>
        </authorList>
    </citation>
    <scope>NUCLEOTIDE SEQUENCE</scope>
    <source>
        <strain evidence="9">BECK_BZ125</strain>
    </source>
</reference>
<dbReference type="InterPro" id="IPR038973">
    <property type="entry name" value="MutL/Mlh/Pms-like"/>
</dbReference>
<dbReference type="InterPro" id="IPR037198">
    <property type="entry name" value="MutL_C_sf"/>
</dbReference>
<evidence type="ECO:0000256" key="2">
    <source>
        <dbReference type="ARBA" id="ARBA00021975"/>
    </source>
</evidence>
<dbReference type="Pfam" id="PF13589">
    <property type="entry name" value="HATPase_c_3"/>
    <property type="match status" value="1"/>
</dbReference>
<dbReference type="HAMAP" id="MF_00149">
    <property type="entry name" value="DNA_mis_repair"/>
    <property type="match status" value="1"/>
</dbReference>
<dbReference type="AlphaFoldDB" id="A0A450YEZ4"/>
<dbReference type="GO" id="GO:0006298">
    <property type="term" value="P:mismatch repair"/>
    <property type="evidence" value="ECO:0007669"/>
    <property type="project" value="UniProtKB-UniRule"/>
</dbReference>
<dbReference type="FunFam" id="3.30.230.10:FF:000013">
    <property type="entry name" value="DNA mismatch repair endonuclease MutL"/>
    <property type="match status" value="1"/>
</dbReference>
<dbReference type="Pfam" id="PF01119">
    <property type="entry name" value="DNA_mis_repair"/>
    <property type="match status" value="1"/>
</dbReference>
<evidence type="ECO:0000256" key="1">
    <source>
        <dbReference type="ARBA" id="ARBA00006082"/>
    </source>
</evidence>
<dbReference type="PROSITE" id="PS00058">
    <property type="entry name" value="DNA_MISMATCH_REPAIR_1"/>
    <property type="match status" value="1"/>
</dbReference>
<evidence type="ECO:0000256" key="3">
    <source>
        <dbReference type="ARBA" id="ARBA00022763"/>
    </source>
</evidence>
<evidence type="ECO:0000256" key="6">
    <source>
        <dbReference type="SAM" id="MobiDB-lite"/>
    </source>
</evidence>
<dbReference type="InterPro" id="IPR036890">
    <property type="entry name" value="HATPase_C_sf"/>
</dbReference>
<dbReference type="FunFam" id="3.30.565.10:FF:000003">
    <property type="entry name" value="DNA mismatch repair endonuclease MutL"/>
    <property type="match status" value="1"/>
</dbReference>
<gene>
    <name evidence="5" type="primary">mutL</name>
    <name evidence="9" type="ORF">BECKTC1821E_GA0114239_100637</name>
</gene>
<dbReference type="GO" id="GO:0140664">
    <property type="term" value="F:ATP-dependent DNA damage sensor activity"/>
    <property type="evidence" value="ECO:0007669"/>
    <property type="project" value="InterPro"/>
</dbReference>
<dbReference type="SUPFAM" id="SSF54211">
    <property type="entry name" value="Ribosomal protein S5 domain 2-like"/>
    <property type="match status" value="1"/>
</dbReference>
<dbReference type="SMART" id="SM01340">
    <property type="entry name" value="DNA_mis_repair"/>
    <property type="match status" value="1"/>
</dbReference>
<dbReference type="GO" id="GO:0030983">
    <property type="term" value="F:mismatched DNA binding"/>
    <property type="evidence" value="ECO:0007669"/>
    <property type="project" value="InterPro"/>
</dbReference>
<accession>A0A450YEZ4</accession>
<sequence>MLAKVKNRSHEFRRVESILYYGKFVKCRFSNLVERFSFILGFSPDTYCYDSINYAVFEKPNTLVVAAPPTWMRIEAKNMTSPARTRIRLLDPSLANRIAAGEVVERPAAVVKELMENSLDAEARNIRIDLVQGGLRIIRVRDDGIGIFHEDLTLALQPHATSKVTSFKDLVEVRTLGFRGEALPSIASVSRLSLVSRTPDADNAWRVTTDGSGVPLPPEPAPHPQGTTVEARDLFFNTPARRKFLRTGKTEFRYAEEAVRRIALSHSHVGIRLIHNDRVVLDLRADTGKQGCTDRIIRVCGPAFMEQSLPITIDATDLRLWGQVGLPTFSRSQADLQYFFVNGRVVRDKLVTHAIRQAYRDVLYHGRHPAYVLFLEIAPEIVDVNVHPTKHEVRFREGRLVHDFIFRGLHRAIAHAGPGGAGETQEREAVGTVPTLPLSGRFGDKRKGGWGRRETVWENIIEGSIDNASGNTDRVCETPIDYGVSRSDTVQSPAGGNFSESRDASNPETTNAVWRSAPPLGYAIGQLHGIYILAQNTKGLVLVDAHAAHERILYEQMKTNLSKQGIRSYPLLLPVDLTVTESEAELAEERARGFMELGIEVRRIGPSQLSVRQIPTALRNIDVAALARDIISDFKVTDASSRVEEESNRLLATMACHGAVRAKRQLTMEEMNALLRDIEQTERSAQCGHGRPTWVQLEMRDLDRLFLRGR</sequence>
<dbReference type="SUPFAM" id="SSF118116">
    <property type="entry name" value="DNA mismatch repair protein MutL"/>
    <property type="match status" value="1"/>
</dbReference>
<dbReference type="InterPro" id="IPR020568">
    <property type="entry name" value="Ribosomal_Su5_D2-typ_SF"/>
</dbReference>
<comment type="function">
    <text evidence="5">This protein is involved in the repair of mismatches in DNA. It is required for dam-dependent methyl-directed DNA mismatch repair. May act as a 'molecular matchmaker', a protein that promotes the formation of a stable complex between two or more DNA-binding proteins in an ATP-dependent manner without itself being part of a final effector complex.</text>
</comment>
<evidence type="ECO:0000256" key="4">
    <source>
        <dbReference type="ARBA" id="ARBA00023204"/>
    </source>
</evidence>
<dbReference type="Gene3D" id="3.30.565.10">
    <property type="entry name" value="Histidine kinase-like ATPase, C-terminal domain"/>
    <property type="match status" value="1"/>
</dbReference>
<dbReference type="EMBL" id="CAADFT010000006">
    <property type="protein sequence ID" value="VFK40045.1"/>
    <property type="molecule type" value="Genomic_DNA"/>
</dbReference>
<dbReference type="GO" id="GO:0005524">
    <property type="term" value="F:ATP binding"/>
    <property type="evidence" value="ECO:0007669"/>
    <property type="project" value="InterPro"/>
</dbReference>
<evidence type="ECO:0000256" key="5">
    <source>
        <dbReference type="HAMAP-Rule" id="MF_00149"/>
    </source>
</evidence>
<dbReference type="InterPro" id="IPR020667">
    <property type="entry name" value="DNA_mismatch_repair_MutL"/>
</dbReference>
<evidence type="ECO:0000259" key="7">
    <source>
        <dbReference type="SMART" id="SM00853"/>
    </source>
</evidence>
<dbReference type="InterPro" id="IPR014721">
    <property type="entry name" value="Ribsml_uS5_D2-typ_fold_subgr"/>
</dbReference>
<dbReference type="InterPro" id="IPR014790">
    <property type="entry name" value="MutL_C"/>
</dbReference>
<feature type="domain" description="MutL C-terminal dimerisation" evidence="7">
    <location>
        <begin position="523"/>
        <end position="666"/>
    </location>
</feature>
<feature type="region of interest" description="Disordered" evidence="6">
    <location>
        <begin position="484"/>
        <end position="510"/>
    </location>
</feature>
<proteinExistence type="inferred from homology"/>
<dbReference type="CDD" id="cd16926">
    <property type="entry name" value="HATPase_MutL-MLH-PMS-like"/>
    <property type="match status" value="1"/>
</dbReference>
<evidence type="ECO:0000313" key="9">
    <source>
        <dbReference type="EMBL" id="VFK40045.1"/>
    </source>
</evidence>
<dbReference type="Pfam" id="PF08676">
    <property type="entry name" value="MutL_C"/>
    <property type="match status" value="1"/>
</dbReference>
<dbReference type="InterPro" id="IPR042121">
    <property type="entry name" value="MutL_C_regsub"/>
</dbReference>
<dbReference type="InterPro" id="IPR014762">
    <property type="entry name" value="DNA_mismatch_repair_CS"/>
</dbReference>
<dbReference type="GO" id="GO:0016887">
    <property type="term" value="F:ATP hydrolysis activity"/>
    <property type="evidence" value="ECO:0007669"/>
    <property type="project" value="InterPro"/>
</dbReference>
<dbReference type="PANTHER" id="PTHR10073">
    <property type="entry name" value="DNA MISMATCH REPAIR PROTEIN MLH, PMS, MUTL"/>
    <property type="match status" value="1"/>
</dbReference>
<feature type="domain" description="DNA mismatch repair protein S5" evidence="8">
    <location>
        <begin position="296"/>
        <end position="414"/>
    </location>
</feature>
<keyword evidence="4 5" id="KW-0234">DNA repair</keyword>
<dbReference type="SMART" id="SM00853">
    <property type="entry name" value="MutL_C"/>
    <property type="match status" value="1"/>
</dbReference>
<keyword evidence="3 5" id="KW-0227">DNA damage</keyword>